<dbReference type="KEGG" id="amic:Ami3637_01995"/>
<keyword evidence="3" id="KW-1185">Reference proteome</keyword>
<proteinExistence type="predicted"/>
<reference evidence="2 3" key="1">
    <citation type="submission" date="2020-01" db="EMBL/GenBank/DDBJ databases">
        <title>Genomic analysis of Aminipila sp. CBA3637.</title>
        <authorList>
            <person name="Kim Y.B."/>
            <person name="Roh S.W."/>
        </authorList>
    </citation>
    <scope>NUCLEOTIDE SEQUENCE [LARGE SCALE GENOMIC DNA]</scope>
    <source>
        <strain evidence="2 3">CBA3637</strain>
    </source>
</reference>
<name>A0A6P1MBB9_9FIRM</name>
<sequence length="207" mass="22771">MKKILSLLLVFVMCLSLFSCASTPAPTKVADTYLSAIKTNNTEQLSKVYAGDASDLNFKEEYGEMSDEVSEDFLKSFAEKLTSFEYKISNEAIKDDKATVDVAIKTYDLGKAFTSAITEYMQDGFGLALSGGSEEELNKMMQDKFTTALDNATFDYESTVKLHLSKTDKGWVVDKIGHNSEFANALTGGIADASKELTDAFQDEETE</sequence>
<gene>
    <name evidence="2" type="ORF">Ami3637_01995</name>
</gene>
<protein>
    <submittedName>
        <fullName evidence="2">DUF4878 domain-containing protein</fullName>
    </submittedName>
</protein>
<dbReference type="RefSeq" id="WP_162361107.1">
    <property type="nucleotide sequence ID" value="NZ_CP047591.1"/>
</dbReference>
<feature type="signal peptide" evidence="1">
    <location>
        <begin position="1"/>
        <end position="21"/>
    </location>
</feature>
<keyword evidence="1" id="KW-0732">Signal</keyword>
<dbReference type="Proteomes" id="UP000463883">
    <property type="component" value="Chromosome"/>
</dbReference>
<accession>A0A6P1MBB9</accession>
<organism evidence="2 3">
    <name type="scientific">Aminipila terrae</name>
    <dbReference type="NCBI Taxonomy" id="2697030"/>
    <lineage>
        <taxon>Bacteria</taxon>
        <taxon>Bacillati</taxon>
        <taxon>Bacillota</taxon>
        <taxon>Clostridia</taxon>
        <taxon>Peptostreptococcales</taxon>
        <taxon>Anaerovoracaceae</taxon>
        <taxon>Aminipila</taxon>
    </lineage>
</organism>
<dbReference type="PROSITE" id="PS51257">
    <property type="entry name" value="PROKAR_LIPOPROTEIN"/>
    <property type="match status" value="1"/>
</dbReference>
<dbReference type="AlphaFoldDB" id="A0A6P1MBB9"/>
<evidence type="ECO:0000256" key="1">
    <source>
        <dbReference type="SAM" id="SignalP"/>
    </source>
</evidence>
<feature type="chain" id="PRO_5038927731" evidence="1">
    <location>
        <begin position="22"/>
        <end position="207"/>
    </location>
</feature>
<evidence type="ECO:0000313" key="3">
    <source>
        <dbReference type="Proteomes" id="UP000463883"/>
    </source>
</evidence>
<dbReference type="EMBL" id="CP047591">
    <property type="protein sequence ID" value="QHI71332.1"/>
    <property type="molecule type" value="Genomic_DNA"/>
</dbReference>
<evidence type="ECO:0000313" key="2">
    <source>
        <dbReference type="EMBL" id="QHI71332.1"/>
    </source>
</evidence>